<feature type="compositionally biased region" description="Basic and acidic residues" evidence="1">
    <location>
        <begin position="19"/>
        <end position="43"/>
    </location>
</feature>
<feature type="transmembrane region" description="Helical" evidence="2">
    <location>
        <begin position="120"/>
        <end position="138"/>
    </location>
</feature>
<evidence type="ECO:0000313" key="4">
    <source>
        <dbReference type="Proteomes" id="UP000092993"/>
    </source>
</evidence>
<sequence>MSAASFHGHMLQACASSNKSRESSRCDRPRSEAGWDDHLKDMSSHSQRKPKVELTIAEQDAALMQRLQDREGSLANAQFENGKLEEGYRRNVKANIFRCNYPIAELRICEMMLSQRIRILRIYIQCTLFVFWIALSIMPSTALSISRPMGFASLRLTQKQYVDWKEREPIDIPNRAGDIDTVFRVRVVGFKEDARAVIRGSNTEGGDFLEVPWCLYDNVLCSMGRLEEKLRIPIMYWRLAGDGMMLPPTTITHIHSFHSLFKEKHIADLRLVPMIALDEYLSQNEKIHGWRVLGYYNADSNCPRQQAHAVFNLIEPVESPSWPVYIQQRKAADYWNSRRSQNRASKHDLGEIGSDSSGRRCRPSSPIFRKRIRCLRRYDYILSPQKPA</sequence>
<keyword evidence="2" id="KW-0472">Membrane</keyword>
<keyword evidence="4" id="KW-1185">Reference proteome</keyword>
<dbReference type="EMBL" id="LUGG01000009">
    <property type="protein sequence ID" value="OBZ72064.1"/>
    <property type="molecule type" value="Genomic_DNA"/>
</dbReference>
<gene>
    <name evidence="3" type="ORF">A0H81_07836</name>
</gene>
<keyword evidence="2" id="KW-1133">Transmembrane helix</keyword>
<protein>
    <submittedName>
        <fullName evidence="3">Uncharacterized protein</fullName>
    </submittedName>
</protein>
<dbReference type="OrthoDB" id="2157103at2759"/>
<organism evidence="3 4">
    <name type="scientific">Grifola frondosa</name>
    <name type="common">Maitake</name>
    <name type="synonym">Polyporus frondosus</name>
    <dbReference type="NCBI Taxonomy" id="5627"/>
    <lineage>
        <taxon>Eukaryota</taxon>
        <taxon>Fungi</taxon>
        <taxon>Dikarya</taxon>
        <taxon>Basidiomycota</taxon>
        <taxon>Agaricomycotina</taxon>
        <taxon>Agaricomycetes</taxon>
        <taxon>Polyporales</taxon>
        <taxon>Grifolaceae</taxon>
        <taxon>Grifola</taxon>
    </lineage>
</organism>
<evidence type="ECO:0000256" key="1">
    <source>
        <dbReference type="SAM" id="MobiDB-lite"/>
    </source>
</evidence>
<dbReference type="AlphaFoldDB" id="A0A1C7MAN4"/>
<dbReference type="Proteomes" id="UP000092993">
    <property type="component" value="Unassembled WGS sequence"/>
</dbReference>
<reference evidence="3 4" key="1">
    <citation type="submission" date="2016-03" db="EMBL/GenBank/DDBJ databases">
        <title>Whole genome sequencing of Grifola frondosa 9006-11.</title>
        <authorList>
            <person name="Min B."/>
            <person name="Park H."/>
            <person name="Kim J.-G."/>
            <person name="Cho H."/>
            <person name="Oh Y.-L."/>
            <person name="Kong W.-S."/>
            <person name="Choi I.-G."/>
        </authorList>
    </citation>
    <scope>NUCLEOTIDE SEQUENCE [LARGE SCALE GENOMIC DNA]</scope>
    <source>
        <strain evidence="3 4">9006-11</strain>
    </source>
</reference>
<feature type="region of interest" description="Disordered" evidence="1">
    <location>
        <begin position="1"/>
        <end position="51"/>
    </location>
</feature>
<keyword evidence="2" id="KW-0812">Transmembrane</keyword>
<name>A0A1C7MAN4_GRIFR</name>
<evidence type="ECO:0000313" key="3">
    <source>
        <dbReference type="EMBL" id="OBZ72064.1"/>
    </source>
</evidence>
<comment type="caution">
    <text evidence="3">The sequence shown here is derived from an EMBL/GenBank/DDBJ whole genome shotgun (WGS) entry which is preliminary data.</text>
</comment>
<evidence type="ECO:0000256" key="2">
    <source>
        <dbReference type="SAM" id="Phobius"/>
    </source>
</evidence>
<proteinExistence type="predicted"/>
<feature type="region of interest" description="Disordered" evidence="1">
    <location>
        <begin position="345"/>
        <end position="364"/>
    </location>
</feature>
<accession>A0A1C7MAN4</accession>